<dbReference type="EMBL" id="JBBWWQ010000012">
    <property type="protein sequence ID" value="KAK8934252.1"/>
    <property type="molecule type" value="Genomic_DNA"/>
</dbReference>
<gene>
    <name evidence="2" type="ORF">KSP39_PZI014618</name>
</gene>
<keyword evidence="3" id="KW-1185">Reference proteome</keyword>
<sequence length="94" mass="11090">MDVYYKFKSAKDYDSILIDVQFISVPNLKERIFESNNLGRGIDFYLMVSNAQSNESWFSKYIKLSVERGWSFCLGYLITLLKVVRVFTRDIRAQ</sequence>
<comment type="caution">
    <text evidence="2">The sequence shown here is derived from an EMBL/GenBank/DDBJ whole genome shotgun (WGS) entry which is preliminary data.</text>
</comment>
<dbReference type="Gene3D" id="3.10.20.90">
    <property type="entry name" value="Phosphatidylinositol 3-kinase Catalytic Subunit, Chain A, domain 1"/>
    <property type="match status" value="1"/>
</dbReference>
<organism evidence="2 3">
    <name type="scientific">Platanthera zijinensis</name>
    <dbReference type="NCBI Taxonomy" id="2320716"/>
    <lineage>
        <taxon>Eukaryota</taxon>
        <taxon>Viridiplantae</taxon>
        <taxon>Streptophyta</taxon>
        <taxon>Embryophyta</taxon>
        <taxon>Tracheophyta</taxon>
        <taxon>Spermatophyta</taxon>
        <taxon>Magnoliopsida</taxon>
        <taxon>Liliopsida</taxon>
        <taxon>Asparagales</taxon>
        <taxon>Orchidaceae</taxon>
        <taxon>Orchidoideae</taxon>
        <taxon>Orchideae</taxon>
        <taxon>Orchidinae</taxon>
        <taxon>Platanthera</taxon>
    </lineage>
</organism>
<proteinExistence type="predicted"/>
<feature type="domain" description="DWNN" evidence="1">
    <location>
        <begin position="3"/>
        <end position="61"/>
    </location>
</feature>
<evidence type="ECO:0000259" key="1">
    <source>
        <dbReference type="PROSITE" id="PS51282"/>
    </source>
</evidence>
<dbReference type="InterPro" id="IPR014891">
    <property type="entry name" value="DWNN_domain"/>
</dbReference>
<evidence type="ECO:0000313" key="3">
    <source>
        <dbReference type="Proteomes" id="UP001418222"/>
    </source>
</evidence>
<dbReference type="AlphaFoldDB" id="A0AAP0B9R9"/>
<name>A0AAP0B9R9_9ASPA</name>
<protein>
    <recommendedName>
        <fullName evidence="1">DWNN domain-containing protein</fullName>
    </recommendedName>
</protein>
<dbReference type="GO" id="GO:0008270">
    <property type="term" value="F:zinc ion binding"/>
    <property type="evidence" value="ECO:0007669"/>
    <property type="project" value="InterPro"/>
</dbReference>
<dbReference type="PROSITE" id="PS51282">
    <property type="entry name" value="DWNN"/>
    <property type="match status" value="1"/>
</dbReference>
<accession>A0AAP0B9R9</accession>
<reference evidence="2 3" key="1">
    <citation type="journal article" date="2022" name="Nat. Plants">
        <title>Genomes of leafy and leafless Platanthera orchids illuminate the evolution of mycoheterotrophy.</title>
        <authorList>
            <person name="Li M.H."/>
            <person name="Liu K.W."/>
            <person name="Li Z."/>
            <person name="Lu H.C."/>
            <person name="Ye Q.L."/>
            <person name="Zhang D."/>
            <person name="Wang J.Y."/>
            <person name="Li Y.F."/>
            <person name="Zhong Z.M."/>
            <person name="Liu X."/>
            <person name="Yu X."/>
            <person name="Liu D.K."/>
            <person name="Tu X.D."/>
            <person name="Liu B."/>
            <person name="Hao Y."/>
            <person name="Liao X.Y."/>
            <person name="Jiang Y.T."/>
            <person name="Sun W.H."/>
            <person name="Chen J."/>
            <person name="Chen Y.Q."/>
            <person name="Ai Y."/>
            <person name="Zhai J.W."/>
            <person name="Wu S.S."/>
            <person name="Zhou Z."/>
            <person name="Hsiao Y.Y."/>
            <person name="Wu W.L."/>
            <person name="Chen Y.Y."/>
            <person name="Lin Y.F."/>
            <person name="Hsu J.L."/>
            <person name="Li C.Y."/>
            <person name="Wang Z.W."/>
            <person name="Zhao X."/>
            <person name="Zhong W.Y."/>
            <person name="Ma X.K."/>
            <person name="Ma L."/>
            <person name="Huang J."/>
            <person name="Chen G.Z."/>
            <person name="Huang M.Z."/>
            <person name="Huang L."/>
            <person name="Peng D.H."/>
            <person name="Luo Y.B."/>
            <person name="Zou S.Q."/>
            <person name="Chen S.P."/>
            <person name="Lan S."/>
            <person name="Tsai W.C."/>
            <person name="Van de Peer Y."/>
            <person name="Liu Z.J."/>
        </authorList>
    </citation>
    <scope>NUCLEOTIDE SEQUENCE [LARGE SCALE GENOMIC DNA]</scope>
    <source>
        <strain evidence="2">Lor287</strain>
    </source>
</reference>
<dbReference type="Proteomes" id="UP001418222">
    <property type="component" value="Unassembled WGS sequence"/>
</dbReference>
<dbReference type="Pfam" id="PF08783">
    <property type="entry name" value="DWNN"/>
    <property type="match status" value="1"/>
</dbReference>
<dbReference type="SMART" id="SM01180">
    <property type="entry name" value="DWNN"/>
    <property type="match status" value="1"/>
</dbReference>
<evidence type="ECO:0000313" key="2">
    <source>
        <dbReference type="EMBL" id="KAK8934252.1"/>
    </source>
</evidence>